<sequence>MIKLTMPFLLGLFLTLTSYKLSLMQAATSGQKGSFHTLLDEQAALTIAFAAAIFAFLMAWPYILLWDFLIDPLMYPYRTLFFISYIAYIVAFAFFALSGSETARALTQIRQAPNLSWTTLGSGLIANR</sequence>
<evidence type="ECO:0000313" key="3">
    <source>
        <dbReference type="Proteomes" id="UP001431784"/>
    </source>
</evidence>
<organism evidence="2 3">
    <name type="scientific">Roseinatronobacter alkalisoli</name>
    <dbReference type="NCBI Taxonomy" id="3028235"/>
    <lineage>
        <taxon>Bacteria</taxon>
        <taxon>Pseudomonadati</taxon>
        <taxon>Pseudomonadota</taxon>
        <taxon>Alphaproteobacteria</taxon>
        <taxon>Rhodobacterales</taxon>
        <taxon>Paracoccaceae</taxon>
        <taxon>Roseinatronobacter</taxon>
    </lineage>
</organism>
<feature type="transmembrane region" description="Helical" evidence="1">
    <location>
        <begin position="42"/>
        <end position="65"/>
    </location>
</feature>
<keyword evidence="1" id="KW-0812">Transmembrane</keyword>
<feature type="transmembrane region" description="Helical" evidence="1">
    <location>
        <begin position="77"/>
        <end position="97"/>
    </location>
</feature>
<keyword evidence="1" id="KW-0472">Membrane</keyword>
<dbReference type="Proteomes" id="UP001431784">
    <property type="component" value="Unassembled WGS sequence"/>
</dbReference>
<reference evidence="2" key="1">
    <citation type="submission" date="2023-02" db="EMBL/GenBank/DDBJ databases">
        <title>Description of Roseinatronobacter alkalisoli sp. nov., an alkaliphilic bacerium isolated from soda soil.</title>
        <authorList>
            <person name="Wei W."/>
        </authorList>
    </citation>
    <scope>NUCLEOTIDE SEQUENCE</scope>
    <source>
        <strain evidence="2">HJB301</strain>
    </source>
</reference>
<proteinExistence type="predicted"/>
<evidence type="ECO:0000313" key="2">
    <source>
        <dbReference type="EMBL" id="MDD7973885.1"/>
    </source>
</evidence>
<gene>
    <name evidence="2" type="ORF">PUT78_22930</name>
</gene>
<dbReference type="EMBL" id="JAQZSM010000073">
    <property type="protein sequence ID" value="MDD7973885.1"/>
    <property type="molecule type" value="Genomic_DNA"/>
</dbReference>
<accession>A0ABT5TFI3</accession>
<keyword evidence="1" id="KW-1133">Transmembrane helix</keyword>
<protein>
    <submittedName>
        <fullName evidence="2">Uncharacterized protein</fullName>
    </submittedName>
</protein>
<keyword evidence="3" id="KW-1185">Reference proteome</keyword>
<evidence type="ECO:0000256" key="1">
    <source>
        <dbReference type="SAM" id="Phobius"/>
    </source>
</evidence>
<comment type="caution">
    <text evidence="2">The sequence shown here is derived from an EMBL/GenBank/DDBJ whole genome shotgun (WGS) entry which is preliminary data.</text>
</comment>
<name>A0ABT5TFI3_9RHOB</name>